<feature type="domain" description="DUF8009" evidence="2">
    <location>
        <begin position="9"/>
        <end position="150"/>
    </location>
</feature>
<dbReference type="OrthoDB" id="199191at2157"/>
<dbReference type="AlphaFoldDB" id="M0EFB3"/>
<dbReference type="RefSeq" id="WP_006113987.1">
    <property type="nucleotide sequence ID" value="NZ_AOJL01000049.1"/>
</dbReference>
<sequence length="150" mass="16088">MTEEPADDAAGPDRIRSVAVHREDVANALEATLRSDREVVLRATPPFSGRMRARLHALDAGGAGEDGGGSPADAPGPIHVDPRDLVAEVPPYPEVDDTAAELPDADLETRRERHAANVEAWRETVRERVRSTVDIEVGGEVRTVDVNALG</sequence>
<dbReference type="InterPro" id="IPR058322">
    <property type="entry name" value="DUF8009"/>
</dbReference>
<proteinExistence type="predicted"/>
<keyword evidence="4" id="KW-1185">Reference proteome</keyword>
<dbReference type="STRING" id="1227466.C464_12332"/>
<dbReference type="Proteomes" id="UP000011509">
    <property type="component" value="Unassembled WGS sequence"/>
</dbReference>
<reference evidence="3 4" key="1">
    <citation type="journal article" date="2014" name="PLoS Genet.">
        <title>Phylogenetically driven sequencing of extremely halophilic archaea reveals strategies for static and dynamic osmo-response.</title>
        <authorList>
            <person name="Becker E.A."/>
            <person name="Seitzer P.M."/>
            <person name="Tritt A."/>
            <person name="Larsen D."/>
            <person name="Krusor M."/>
            <person name="Yao A.I."/>
            <person name="Wu D."/>
            <person name="Madern D."/>
            <person name="Eisen J.A."/>
            <person name="Darling A.E."/>
            <person name="Facciotti M.T."/>
        </authorList>
    </citation>
    <scope>NUCLEOTIDE SEQUENCE [LARGE SCALE GENOMIC DNA]</scope>
    <source>
        <strain evidence="3 4">DSM 10284</strain>
    </source>
</reference>
<dbReference type="Pfam" id="PF26033">
    <property type="entry name" value="DUF8009"/>
    <property type="match status" value="1"/>
</dbReference>
<evidence type="ECO:0000313" key="3">
    <source>
        <dbReference type="EMBL" id="ELZ45562.1"/>
    </source>
</evidence>
<evidence type="ECO:0000259" key="2">
    <source>
        <dbReference type="Pfam" id="PF26033"/>
    </source>
</evidence>
<feature type="region of interest" description="Disordered" evidence="1">
    <location>
        <begin position="58"/>
        <end position="80"/>
    </location>
</feature>
<dbReference type="EMBL" id="AOJL01000049">
    <property type="protein sequence ID" value="ELZ45562.1"/>
    <property type="molecule type" value="Genomic_DNA"/>
</dbReference>
<protein>
    <recommendedName>
        <fullName evidence="2">DUF8009 domain-containing protein</fullName>
    </recommendedName>
</protein>
<evidence type="ECO:0000313" key="4">
    <source>
        <dbReference type="Proteomes" id="UP000011509"/>
    </source>
</evidence>
<organism evidence="3 4">
    <name type="scientific">Halorubrum coriense DSM 10284</name>
    <dbReference type="NCBI Taxonomy" id="1227466"/>
    <lineage>
        <taxon>Archaea</taxon>
        <taxon>Methanobacteriati</taxon>
        <taxon>Methanobacteriota</taxon>
        <taxon>Stenosarchaea group</taxon>
        <taxon>Halobacteria</taxon>
        <taxon>Halobacteriales</taxon>
        <taxon>Haloferacaceae</taxon>
        <taxon>Halorubrum</taxon>
    </lineage>
</organism>
<name>M0EFB3_9EURY</name>
<evidence type="ECO:0000256" key="1">
    <source>
        <dbReference type="SAM" id="MobiDB-lite"/>
    </source>
</evidence>
<comment type="caution">
    <text evidence="3">The sequence shown here is derived from an EMBL/GenBank/DDBJ whole genome shotgun (WGS) entry which is preliminary data.</text>
</comment>
<accession>M0EFB3</accession>
<gene>
    <name evidence="3" type="ORF">C464_12332</name>
</gene>
<dbReference type="PATRIC" id="fig|1227466.3.peg.2470"/>
<feature type="compositionally biased region" description="Gly residues" evidence="1">
    <location>
        <begin position="61"/>
        <end position="70"/>
    </location>
</feature>